<keyword evidence="12" id="KW-0732">Signal</keyword>
<dbReference type="AlphaFoldDB" id="A0A411X1P7"/>
<feature type="domain" description="TonB-dependent receptor plug" evidence="14">
    <location>
        <begin position="72"/>
        <end position="191"/>
    </location>
</feature>
<evidence type="ECO:0000256" key="10">
    <source>
        <dbReference type="PROSITE-ProRule" id="PRU01360"/>
    </source>
</evidence>
<dbReference type="Proteomes" id="UP000628442">
    <property type="component" value="Unassembled WGS sequence"/>
</dbReference>
<keyword evidence="9 10" id="KW-0998">Cell outer membrane</keyword>
<evidence type="ECO:0000256" key="9">
    <source>
        <dbReference type="ARBA" id="ARBA00023237"/>
    </source>
</evidence>
<evidence type="ECO:0000256" key="1">
    <source>
        <dbReference type="ARBA" id="ARBA00004571"/>
    </source>
</evidence>
<dbReference type="Pfam" id="PF00593">
    <property type="entry name" value="TonB_dep_Rec_b-barrel"/>
    <property type="match status" value="1"/>
</dbReference>
<dbReference type="PANTHER" id="PTHR47234">
    <property type="match status" value="1"/>
</dbReference>
<evidence type="ECO:0000313" key="16">
    <source>
        <dbReference type="EMBL" id="QBI02858.1"/>
    </source>
</evidence>
<evidence type="ECO:0000256" key="11">
    <source>
        <dbReference type="RuleBase" id="RU003357"/>
    </source>
</evidence>
<evidence type="ECO:0000313" key="15">
    <source>
        <dbReference type="EMBL" id="GGY56892.1"/>
    </source>
</evidence>
<dbReference type="InterPro" id="IPR037066">
    <property type="entry name" value="Plug_dom_sf"/>
</dbReference>
<dbReference type="Proteomes" id="UP000292307">
    <property type="component" value="Chromosome"/>
</dbReference>
<keyword evidence="8 16" id="KW-0675">Receptor</keyword>
<evidence type="ECO:0000256" key="12">
    <source>
        <dbReference type="SAM" id="SignalP"/>
    </source>
</evidence>
<dbReference type="OrthoDB" id="8530571at2"/>
<evidence type="ECO:0000259" key="13">
    <source>
        <dbReference type="Pfam" id="PF00593"/>
    </source>
</evidence>
<evidence type="ECO:0000256" key="2">
    <source>
        <dbReference type="ARBA" id="ARBA00009810"/>
    </source>
</evidence>
<evidence type="ECO:0000256" key="5">
    <source>
        <dbReference type="ARBA" id="ARBA00022692"/>
    </source>
</evidence>
<evidence type="ECO:0000256" key="8">
    <source>
        <dbReference type="ARBA" id="ARBA00023170"/>
    </source>
</evidence>
<organism evidence="15 18">
    <name type="scientific">Pseudoduganella albidiflava</name>
    <dbReference type="NCBI Taxonomy" id="321983"/>
    <lineage>
        <taxon>Bacteria</taxon>
        <taxon>Pseudomonadati</taxon>
        <taxon>Pseudomonadota</taxon>
        <taxon>Betaproteobacteria</taxon>
        <taxon>Burkholderiales</taxon>
        <taxon>Oxalobacteraceae</taxon>
        <taxon>Telluria group</taxon>
        <taxon>Pseudoduganella</taxon>
    </lineage>
</organism>
<dbReference type="InterPro" id="IPR039426">
    <property type="entry name" value="TonB-dep_rcpt-like"/>
</dbReference>
<protein>
    <submittedName>
        <fullName evidence="15">Ligand-gated channel</fullName>
    </submittedName>
    <submittedName>
        <fullName evidence="16">TonB-dependent receptor</fullName>
    </submittedName>
</protein>
<name>A0A411X1P7_9BURK</name>
<dbReference type="Gene3D" id="2.170.130.10">
    <property type="entry name" value="TonB-dependent receptor, plug domain"/>
    <property type="match status" value="1"/>
</dbReference>
<reference evidence="15" key="3">
    <citation type="submission" date="2022-12" db="EMBL/GenBank/DDBJ databases">
        <authorList>
            <person name="Sun Q."/>
            <person name="Kim S."/>
        </authorList>
    </citation>
    <scope>NUCLEOTIDE SEQUENCE</scope>
    <source>
        <strain evidence="15">KCTC 12343</strain>
    </source>
</reference>
<dbReference type="PROSITE" id="PS52016">
    <property type="entry name" value="TONB_DEPENDENT_REC_3"/>
    <property type="match status" value="1"/>
</dbReference>
<dbReference type="EMBL" id="BMWV01000011">
    <property type="protein sequence ID" value="GGY56892.1"/>
    <property type="molecule type" value="Genomic_DNA"/>
</dbReference>
<reference evidence="15" key="1">
    <citation type="journal article" date="2014" name="Int. J. Syst. Evol. Microbiol.">
        <title>Complete genome sequence of Corynebacterium casei LMG S-19264T (=DSM 44701T), isolated from a smear-ripened cheese.</title>
        <authorList>
            <consortium name="US DOE Joint Genome Institute (JGI-PGF)"/>
            <person name="Walter F."/>
            <person name="Albersmeier A."/>
            <person name="Kalinowski J."/>
            <person name="Ruckert C."/>
        </authorList>
    </citation>
    <scope>NUCLEOTIDE SEQUENCE</scope>
    <source>
        <strain evidence="15">KCTC 12343</strain>
    </source>
</reference>
<feature type="chain" id="PRO_5044601851" evidence="12">
    <location>
        <begin position="33"/>
        <end position="838"/>
    </location>
</feature>
<keyword evidence="5 10" id="KW-0812">Transmembrane</keyword>
<dbReference type="GO" id="GO:0009279">
    <property type="term" value="C:cell outer membrane"/>
    <property type="evidence" value="ECO:0007669"/>
    <property type="project" value="UniProtKB-SubCell"/>
</dbReference>
<keyword evidence="4 10" id="KW-1134">Transmembrane beta strand</keyword>
<evidence type="ECO:0000256" key="3">
    <source>
        <dbReference type="ARBA" id="ARBA00022448"/>
    </source>
</evidence>
<dbReference type="RefSeq" id="WP_131146967.1">
    <property type="nucleotide sequence ID" value="NZ_BMWV01000011.1"/>
</dbReference>
<evidence type="ECO:0000313" key="18">
    <source>
        <dbReference type="Proteomes" id="UP000628442"/>
    </source>
</evidence>
<evidence type="ECO:0000313" key="17">
    <source>
        <dbReference type="Proteomes" id="UP000292307"/>
    </source>
</evidence>
<evidence type="ECO:0000256" key="6">
    <source>
        <dbReference type="ARBA" id="ARBA00023077"/>
    </source>
</evidence>
<evidence type="ECO:0000256" key="7">
    <source>
        <dbReference type="ARBA" id="ARBA00023136"/>
    </source>
</evidence>
<dbReference type="InterPro" id="IPR012910">
    <property type="entry name" value="Plug_dom"/>
</dbReference>
<keyword evidence="6 11" id="KW-0798">TonB box</keyword>
<keyword evidence="7 10" id="KW-0472">Membrane</keyword>
<feature type="domain" description="TonB-dependent receptor-like beta-barrel" evidence="13">
    <location>
        <begin position="315"/>
        <end position="795"/>
    </location>
</feature>
<evidence type="ECO:0000256" key="4">
    <source>
        <dbReference type="ARBA" id="ARBA00022452"/>
    </source>
</evidence>
<evidence type="ECO:0000259" key="14">
    <source>
        <dbReference type="Pfam" id="PF07715"/>
    </source>
</evidence>
<dbReference type="EMBL" id="CP036401">
    <property type="protein sequence ID" value="QBI02858.1"/>
    <property type="molecule type" value="Genomic_DNA"/>
</dbReference>
<keyword evidence="17" id="KW-1185">Reference proteome</keyword>
<keyword evidence="3 10" id="KW-0813">Transport</keyword>
<reference evidence="16 17" key="2">
    <citation type="submission" date="2019-02" db="EMBL/GenBank/DDBJ databases">
        <title>Draft Genome Sequences of Six Type Strains of the Genus Massilia.</title>
        <authorList>
            <person name="Miess H."/>
            <person name="Frediansyhah A."/>
            <person name="Gross H."/>
        </authorList>
    </citation>
    <scope>NUCLEOTIDE SEQUENCE [LARGE SCALE GENOMIC DNA]</scope>
    <source>
        <strain evidence="16 17">DSM 17472</strain>
    </source>
</reference>
<gene>
    <name evidence="15" type="primary">bfeA</name>
    <name evidence="16" type="ORF">EYF70_19905</name>
    <name evidence="15" type="ORF">GCM10007387_44310</name>
</gene>
<dbReference type="Gene3D" id="2.40.170.20">
    <property type="entry name" value="TonB-dependent receptor, beta-barrel domain"/>
    <property type="match status" value="1"/>
</dbReference>
<accession>A0A411X1P7</accession>
<sequence length="838" mass="89693">MRHPPLQRLPLRQTTIVCALLFAALPTTHAQAQTANTAEATNATAAVESESAAAIDQVTIVGSRARNRTVFDSAVPIDRFGTREVENALSTGDLGAALQALAPSINFPRIESSGAADSVKGIQLRGLAPDQVLVLINGKRRHASSVLDTESSFAGIVPVDINAIPPGAIDHIEILRDGAGAQYGSDAVAGVINIVLKKARTGGSASISYGANHTDFAPTNDTKTDGHTTIVSADVGVPIGDSGYFRFGAEHRGRNPTNRAGPSDAGWTSWNATAADMALDGQVVFKSGDSEQRNNYAFYNAMVPLAEGVDAYSFATVNKRKSDGSAYFRYPGDPSNVPEIYPAGFRPTTKGDMTDVSVVAGLRLAGGGWNWDLSARHGGNEFRYDLSNSVNASLGAASPTRFHLATFDFDQNAVNADLTRELDVGIGAPLHVAVGVEYMRETYTSSPGDPASYAAGPVTGAPPGAQAGPGLRLQDTFDGRRSVRSVYADIESDLTSRLLLGAAARYSDYSDFGNARTGKLSARYKVTEAFLLRGSLSNSFRAPALVQTGFRFSTLNFNSDGTALQTAALLPGSDALAQAFGARTLQPEKSTNLSLGAAWRPQRSTSVTVDAYRIRLRDRIARTSDLQSDAATAYLTSIGRSDIQSVAYLANLLDTVTTGLDVVVNHDLPFAGGNLDLNAALNLNKTRIDRVHQTQAALARIDPDLTLLTENSLFRIRHASPKSKLVLGADWQAARWGVQARATRFGALKDFSYDDEAEMIDGVHAQRFAAVWTVDVETQYKLTKQLTLVVGADNLFDRYPQRVRETNNATYGGALPYNFINPIGLNGAYFYGRVRYTF</sequence>
<comment type="similarity">
    <text evidence="2 10 11">Belongs to the TonB-dependent receptor family.</text>
</comment>
<dbReference type="Pfam" id="PF07715">
    <property type="entry name" value="Plug"/>
    <property type="match status" value="1"/>
</dbReference>
<dbReference type="SUPFAM" id="SSF56935">
    <property type="entry name" value="Porins"/>
    <property type="match status" value="1"/>
</dbReference>
<proteinExistence type="inferred from homology"/>
<dbReference type="PANTHER" id="PTHR47234:SF3">
    <property type="entry name" value="SECRETIN_TONB SHORT N-TERMINAL DOMAIN-CONTAINING PROTEIN"/>
    <property type="match status" value="1"/>
</dbReference>
<dbReference type="CDD" id="cd01347">
    <property type="entry name" value="ligand_gated_channel"/>
    <property type="match status" value="1"/>
</dbReference>
<dbReference type="InterPro" id="IPR000531">
    <property type="entry name" value="Beta-barrel_TonB"/>
</dbReference>
<dbReference type="InterPro" id="IPR036942">
    <property type="entry name" value="Beta-barrel_TonB_sf"/>
</dbReference>
<feature type="signal peptide" evidence="12">
    <location>
        <begin position="1"/>
        <end position="32"/>
    </location>
</feature>
<comment type="subcellular location">
    <subcellularLocation>
        <location evidence="1 10">Cell outer membrane</location>
        <topology evidence="1 10">Multi-pass membrane protein</topology>
    </subcellularLocation>
</comment>